<accession>A0A645JMA6</accession>
<gene>
    <name evidence="1" type="ORF">SDC9_212311</name>
</gene>
<protein>
    <submittedName>
        <fullName evidence="1">Uncharacterized protein</fullName>
    </submittedName>
</protein>
<reference evidence="1" key="1">
    <citation type="submission" date="2019-08" db="EMBL/GenBank/DDBJ databases">
        <authorList>
            <person name="Kucharzyk K."/>
            <person name="Murdoch R.W."/>
            <person name="Higgins S."/>
            <person name="Loffler F."/>
        </authorList>
    </citation>
    <scope>NUCLEOTIDE SEQUENCE</scope>
</reference>
<dbReference type="EMBL" id="VSSQ01145569">
    <property type="protein sequence ID" value="MPN64536.1"/>
    <property type="molecule type" value="Genomic_DNA"/>
</dbReference>
<dbReference type="AlphaFoldDB" id="A0A645JMA6"/>
<comment type="caution">
    <text evidence="1">The sequence shown here is derived from an EMBL/GenBank/DDBJ whole genome shotgun (WGS) entry which is preliminary data.</text>
</comment>
<sequence>MKKIVLFCAFVVFSTLLFAQTVEEEITNRMNYVFEKVNRGNVVTGILGNYGVQPIPLEYYDSIPADSNFVDLYIFTMLYAGVYSAKFNNNISLITPDELSQRIEGYSSGGAIPVGIMYY</sequence>
<evidence type="ECO:0000313" key="1">
    <source>
        <dbReference type="EMBL" id="MPN64536.1"/>
    </source>
</evidence>
<organism evidence="1">
    <name type="scientific">bioreactor metagenome</name>
    <dbReference type="NCBI Taxonomy" id="1076179"/>
    <lineage>
        <taxon>unclassified sequences</taxon>
        <taxon>metagenomes</taxon>
        <taxon>ecological metagenomes</taxon>
    </lineage>
</organism>
<proteinExistence type="predicted"/>
<name>A0A645JMA6_9ZZZZ</name>